<evidence type="ECO:0000313" key="9">
    <source>
        <dbReference type="Proteomes" id="UP000249794"/>
    </source>
</evidence>
<dbReference type="PANTHER" id="PTHR33452:SF1">
    <property type="entry name" value="INNER MEMBRANE PROTEIN YPHA-RELATED"/>
    <property type="match status" value="1"/>
</dbReference>
<keyword evidence="5 7" id="KW-1133">Transmembrane helix</keyword>
<gene>
    <name evidence="8" type="ORF">DCF15_22305</name>
</gene>
<keyword evidence="3" id="KW-1003">Cell membrane</keyword>
<evidence type="ECO:0000256" key="7">
    <source>
        <dbReference type="SAM" id="Phobius"/>
    </source>
</evidence>
<dbReference type="PANTHER" id="PTHR33452">
    <property type="entry name" value="OXIDOREDUCTASE CATD-RELATED"/>
    <property type="match status" value="1"/>
</dbReference>
<accession>A0A2W4WFT1</accession>
<evidence type="ECO:0000313" key="8">
    <source>
        <dbReference type="EMBL" id="PZO43984.1"/>
    </source>
</evidence>
<evidence type="ECO:0000256" key="4">
    <source>
        <dbReference type="ARBA" id="ARBA00022692"/>
    </source>
</evidence>
<dbReference type="EMBL" id="QBMP01000393">
    <property type="protein sequence ID" value="PZO43984.1"/>
    <property type="molecule type" value="Genomic_DNA"/>
</dbReference>
<comment type="caution">
    <text evidence="8">The sequence shown here is derived from an EMBL/GenBank/DDBJ whole genome shotgun (WGS) entry which is preliminary data.</text>
</comment>
<protein>
    <submittedName>
        <fullName evidence="8">DoxX family protein</fullName>
    </submittedName>
</protein>
<proteinExistence type="inferred from homology"/>
<reference evidence="8 9" key="2">
    <citation type="submission" date="2018-06" db="EMBL/GenBank/DDBJ databases">
        <title>Metagenomic assembly of (sub)arctic Cyanobacteria and their associated microbiome from non-axenic cultures.</title>
        <authorList>
            <person name="Baurain D."/>
        </authorList>
    </citation>
    <scope>NUCLEOTIDE SEQUENCE [LARGE SCALE GENOMIC DNA]</scope>
    <source>
        <strain evidence="8">ULC027bin1</strain>
    </source>
</reference>
<evidence type="ECO:0000256" key="3">
    <source>
        <dbReference type="ARBA" id="ARBA00022475"/>
    </source>
</evidence>
<feature type="transmembrane region" description="Helical" evidence="7">
    <location>
        <begin position="99"/>
        <end position="117"/>
    </location>
</feature>
<reference evidence="9" key="1">
    <citation type="submission" date="2018-04" db="EMBL/GenBank/DDBJ databases">
        <authorList>
            <person name="Cornet L."/>
        </authorList>
    </citation>
    <scope>NUCLEOTIDE SEQUENCE [LARGE SCALE GENOMIC DNA]</scope>
</reference>
<feature type="transmembrane region" description="Helical" evidence="7">
    <location>
        <begin position="70"/>
        <end position="87"/>
    </location>
</feature>
<keyword evidence="6 7" id="KW-0472">Membrane</keyword>
<evidence type="ECO:0000256" key="6">
    <source>
        <dbReference type="ARBA" id="ARBA00023136"/>
    </source>
</evidence>
<dbReference type="Proteomes" id="UP000249794">
    <property type="component" value="Unassembled WGS sequence"/>
</dbReference>
<organism evidence="8 9">
    <name type="scientific">Phormidesmis priestleyi</name>
    <dbReference type="NCBI Taxonomy" id="268141"/>
    <lineage>
        <taxon>Bacteria</taxon>
        <taxon>Bacillati</taxon>
        <taxon>Cyanobacteriota</taxon>
        <taxon>Cyanophyceae</taxon>
        <taxon>Leptolyngbyales</taxon>
        <taxon>Leptolyngbyaceae</taxon>
        <taxon>Phormidesmis</taxon>
    </lineage>
</organism>
<dbReference type="Pfam" id="PF07681">
    <property type="entry name" value="DoxX"/>
    <property type="match status" value="1"/>
</dbReference>
<feature type="transmembrane region" description="Helical" evidence="7">
    <location>
        <begin position="44"/>
        <end position="63"/>
    </location>
</feature>
<dbReference type="GO" id="GO:0005886">
    <property type="term" value="C:plasma membrane"/>
    <property type="evidence" value="ECO:0007669"/>
    <property type="project" value="UniProtKB-SubCell"/>
</dbReference>
<dbReference type="InterPro" id="IPR032808">
    <property type="entry name" value="DoxX"/>
</dbReference>
<keyword evidence="4 7" id="KW-0812">Transmembrane</keyword>
<evidence type="ECO:0000256" key="5">
    <source>
        <dbReference type="ARBA" id="ARBA00022989"/>
    </source>
</evidence>
<evidence type="ECO:0000256" key="1">
    <source>
        <dbReference type="ARBA" id="ARBA00004651"/>
    </source>
</evidence>
<comment type="similarity">
    <text evidence="2">Belongs to the DoxX family.</text>
</comment>
<name>A0A2W4WFT1_9CYAN</name>
<dbReference type="InterPro" id="IPR051907">
    <property type="entry name" value="DoxX-like_oxidoreductase"/>
</dbReference>
<comment type="subcellular location">
    <subcellularLocation>
        <location evidence="1">Cell membrane</location>
        <topology evidence="1">Multi-pass membrane protein</topology>
    </subcellularLocation>
</comment>
<evidence type="ECO:0000256" key="2">
    <source>
        <dbReference type="ARBA" id="ARBA00006679"/>
    </source>
</evidence>
<dbReference type="AlphaFoldDB" id="A0A2W4WFT1"/>
<sequence>MIYLPLAARVCLALIFLNAGVNHLLGFADFVPTIASKELPLPELLAVGAIAFLLLGSLSLLLGFKTQVGAILLILFLIPTTLAFHPLPSDLGGFLKNLALIGGLLMTIANGPGLISLDSRK</sequence>